<comment type="subunit">
    <text evidence="9">The 20S proteasome core is composed of 14 alpha and 14 beta subunits that assemble into four stacked heptameric rings, resulting in a barrel-shaped structure. The two inner rings, each composed of seven catalytic beta subunits, are sandwiched by two outer rings, each composed of seven alpha subunits. The catalytic chamber with the active sites is on the inside of the barrel. Has a gated structure, the ends of the cylinder being occluded by the N-termini of the alpha-subunits. Is capped at one or both ends by the proteasome regulatory ATPase, PAN.</text>
</comment>
<protein>
    <recommendedName>
        <fullName evidence="9">Proteasome subunit beta</fullName>
        <ecNumber evidence="9">3.4.25.1</ecNumber>
    </recommendedName>
    <alternativeName>
        <fullName evidence="9">20S proteasome beta subunit</fullName>
    </alternativeName>
    <alternativeName>
        <fullName evidence="9">Proteasome core protein PsmB</fullName>
    </alternativeName>
</protein>
<feature type="propeptide" id="PRO_5022275056" description="Removed in mature form; by autocatalysis" evidence="9">
    <location>
        <begin position="1"/>
        <end position="48"/>
    </location>
</feature>
<dbReference type="InParanoid" id="A0A554NEH9"/>
<dbReference type="AlphaFoldDB" id="A0A554NEH9"/>
<dbReference type="OrthoDB" id="6330at2157"/>
<dbReference type="GO" id="GO:0010498">
    <property type="term" value="P:proteasomal protein catabolic process"/>
    <property type="evidence" value="ECO:0007669"/>
    <property type="project" value="UniProtKB-UniRule"/>
</dbReference>
<evidence type="ECO:0000256" key="10">
    <source>
        <dbReference type="PIRSR" id="PIRSR600243-1"/>
    </source>
</evidence>
<evidence type="ECO:0000256" key="1">
    <source>
        <dbReference type="ARBA" id="ARBA00001198"/>
    </source>
</evidence>
<comment type="subcellular location">
    <subcellularLocation>
        <location evidence="9">Cytoplasm</location>
    </subcellularLocation>
</comment>
<keyword evidence="5 9" id="KW-0378">Hydrolase</keyword>
<dbReference type="PANTHER" id="PTHR32194:SF0">
    <property type="entry name" value="ATP-DEPENDENT PROTEASE SUBUNIT HSLV"/>
    <property type="match status" value="1"/>
</dbReference>
<dbReference type="GO" id="GO:0004298">
    <property type="term" value="F:threonine-type endopeptidase activity"/>
    <property type="evidence" value="ECO:0007669"/>
    <property type="project" value="UniProtKB-UniRule"/>
</dbReference>
<comment type="function">
    <text evidence="9">Component of the proteasome core, a large protease complex with broad specificity involved in protein degradation.</text>
</comment>
<evidence type="ECO:0000256" key="11">
    <source>
        <dbReference type="SAM" id="MobiDB-lite"/>
    </source>
</evidence>
<dbReference type="RefSeq" id="WP_144260275.1">
    <property type="nucleotide sequence ID" value="NZ_QMDX01000001.1"/>
</dbReference>
<feature type="active site" description="Nucleophile" evidence="9 10">
    <location>
        <position position="49"/>
    </location>
</feature>
<comment type="caution">
    <text evidence="12">The sequence shown here is derived from an EMBL/GenBank/DDBJ whole genome shotgun (WGS) entry which is preliminary data.</text>
</comment>
<keyword evidence="13" id="KW-1185">Reference proteome</keyword>
<dbReference type="InterPro" id="IPR019983">
    <property type="entry name" value="Pept_T1A_Psome_bsu_arc"/>
</dbReference>
<organism evidence="12 13">
    <name type="scientific">Haloglomus irregulare</name>
    <dbReference type="NCBI Taxonomy" id="2234134"/>
    <lineage>
        <taxon>Archaea</taxon>
        <taxon>Methanobacteriati</taxon>
        <taxon>Methanobacteriota</taxon>
        <taxon>Stenosarchaea group</taxon>
        <taxon>Halobacteria</taxon>
        <taxon>Halobacteriales</taxon>
        <taxon>Natronomonadaceae</taxon>
        <taxon>Haloglomus</taxon>
    </lineage>
</organism>
<feature type="region of interest" description="Disordered" evidence="11">
    <location>
        <begin position="1"/>
        <end position="37"/>
    </location>
</feature>
<keyword evidence="6 9" id="KW-0068">Autocatalytic cleavage</keyword>
<dbReference type="InterPro" id="IPR023333">
    <property type="entry name" value="Proteasome_suB-type"/>
</dbReference>
<evidence type="ECO:0000313" key="13">
    <source>
        <dbReference type="Proteomes" id="UP000319894"/>
    </source>
</evidence>
<dbReference type="InterPro" id="IPR000243">
    <property type="entry name" value="Pept_T1A_subB"/>
</dbReference>
<dbReference type="Pfam" id="PF00227">
    <property type="entry name" value="Proteasome"/>
    <property type="match status" value="1"/>
</dbReference>
<evidence type="ECO:0000256" key="6">
    <source>
        <dbReference type="ARBA" id="ARBA00022813"/>
    </source>
</evidence>
<keyword evidence="2 9" id="KW-0963">Cytoplasm</keyword>
<dbReference type="SUPFAM" id="SSF56235">
    <property type="entry name" value="N-terminal nucleophile aminohydrolases (Ntn hydrolases)"/>
    <property type="match status" value="1"/>
</dbReference>
<comment type="similarity">
    <text evidence="9">Belongs to the peptidase T1B family.</text>
</comment>
<dbReference type="FunCoup" id="A0A554NEH9">
    <property type="interactions" value="130"/>
</dbReference>
<keyword evidence="4 9" id="KW-0888">Threonine protease</keyword>
<gene>
    <name evidence="9" type="primary">psmB</name>
    <name evidence="12" type="ORF">DP107_01050</name>
</gene>
<feature type="chain" id="PRO_5023369122" description="Proteasome subunit beta" evidence="9">
    <location>
        <begin position="49"/>
        <end position="253"/>
    </location>
</feature>
<evidence type="ECO:0000256" key="8">
    <source>
        <dbReference type="ARBA" id="ARBA00023145"/>
    </source>
</evidence>
<evidence type="ECO:0000256" key="7">
    <source>
        <dbReference type="ARBA" id="ARBA00022942"/>
    </source>
</evidence>
<comment type="activity regulation">
    <text evidence="9">The formation of the proteasomal ATPase PAN-20S proteasome complex, via the docking of the C-termini of PAN into the intersubunit pockets in the alpha-rings, triggers opening of the gate for substrate entry. Interconversion between the open-gate and close-gate conformations leads to a dynamic regulation of the 20S proteasome proteolysis activity.</text>
</comment>
<dbReference type="EC" id="3.4.25.1" evidence="9"/>
<evidence type="ECO:0000256" key="5">
    <source>
        <dbReference type="ARBA" id="ARBA00022801"/>
    </source>
</evidence>
<name>A0A554NEH9_9EURY</name>
<dbReference type="PANTHER" id="PTHR32194">
    <property type="entry name" value="METALLOPROTEASE TLDD"/>
    <property type="match status" value="1"/>
</dbReference>
<comment type="catalytic activity">
    <reaction evidence="1 9">
        <text>Cleavage of peptide bonds with very broad specificity.</text>
        <dbReference type="EC" id="3.4.25.1"/>
    </reaction>
</comment>
<dbReference type="Gene3D" id="3.60.20.10">
    <property type="entry name" value="Glutamine Phosphoribosylpyrophosphate, subunit 1, domain 1"/>
    <property type="match status" value="1"/>
</dbReference>
<sequence>MNPNDRPTLGADGSPTGDRFETGAGLQDGFADGDHGVAGDGAAEYSTGTTTVGLVAADGVVLATDRRASLGGRFVSNKDVVKVEQVHPTAALTIAGSVGAAQAYIKQLRAESDLYRTRRDRRMSMEALSSVASGLLRGLPVSPLLGGVDPGTEGAEPHLYQLDGAGGRIEESAYAATGSGMTVATGALEREYDPDADIEAVVPTAVDAVLAASERDTASGNGVVVARVTSDGVETERRDGTGALMNGATGDIQ</sequence>
<dbReference type="EMBL" id="QMDX01000001">
    <property type="protein sequence ID" value="TSD15799.1"/>
    <property type="molecule type" value="Genomic_DNA"/>
</dbReference>
<evidence type="ECO:0000256" key="9">
    <source>
        <dbReference type="HAMAP-Rule" id="MF_02113"/>
    </source>
</evidence>
<dbReference type="GO" id="GO:0005737">
    <property type="term" value="C:cytoplasm"/>
    <property type="evidence" value="ECO:0007669"/>
    <property type="project" value="UniProtKB-SubCell"/>
</dbReference>
<dbReference type="GO" id="GO:0019774">
    <property type="term" value="C:proteasome core complex, beta-subunit complex"/>
    <property type="evidence" value="ECO:0007669"/>
    <property type="project" value="UniProtKB-UniRule"/>
</dbReference>
<dbReference type="InterPro" id="IPR029055">
    <property type="entry name" value="Ntn_hydrolases_N"/>
</dbReference>
<keyword evidence="7 9" id="KW-0647">Proteasome</keyword>
<keyword evidence="3 9" id="KW-0645">Protease</keyword>
<evidence type="ECO:0000256" key="2">
    <source>
        <dbReference type="ARBA" id="ARBA00022490"/>
    </source>
</evidence>
<proteinExistence type="inferred from homology"/>
<evidence type="ECO:0000256" key="4">
    <source>
        <dbReference type="ARBA" id="ARBA00022698"/>
    </source>
</evidence>
<reference evidence="12 13" key="1">
    <citation type="submission" date="2018-06" db="EMBL/GenBank/DDBJ databases">
        <title>Natronomonas sp. F16-60 a new haloarchaeon isolated from a solar saltern of Isla Cristina, Huelva, Spain.</title>
        <authorList>
            <person name="Duran-Viseras A."/>
            <person name="Sanchez-Porro C."/>
            <person name="Ventosa A."/>
        </authorList>
    </citation>
    <scope>NUCLEOTIDE SEQUENCE [LARGE SCALE GENOMIC DNA]</scope>
    <source>
        <strain evidence="12 13">F16-60</strain>
    </source>
</reference>
<evidence type="ECO:0000313" key="12">
    <source>
        <dbReference type="EMBL" id="TSD15799.1"/>
    </source>
</evidence>
<dbReference type="PRINTS" id="PR00141">
    <property type="entry name" value="PROTEASOME"/>
</dbReference>
<keyword evidence="8 9" id="KW-0865">Zymogen</keyword>
<dbReference type="HAMAP" id="MF_02113_A">
    <property type="entry name" value="Proteasome_B_A"/>
    <property type="match status" value="1"/>
</dbReference>
<evidence type="ECO:0000256" key="3">
    <source>
        <dbReference type="ARBA" id="ARBA00022670"/>
    </source>
</evidence>
<dbReference type="Proteomes" id="UP000319894">
    <property type="component" value="Unassembled WGS sequence"/>
</dbReference>
<accession>A0A554NEH9</accession>
<dbReference type="PROSITE" id="PS51476">
    <property type="entry name" value="PROTEASOME_BETA_2"/>
    <property type="match status" value="1"/>
</dbReference>
<dbReference type="InterPro" id="IPR001353">
    <property type="entry name" value="Proteasome_sua/b"/>
</dbReference>